<evidence type="ECO:0000256" key="3">
    <source>
        <dbReference type="ARBA" id="ARBA00022829"/>
    </source>
</evidence>
<evidence type="ECO:0000313" key="6">
    <source>
        <dbReference type="EMBL" id="MFL0246677.1"/>
    </source>
</evidence>
<keyword evidence="4 5" id="KW-0131">Cell cycle</keyword>
<sequence>MKKAYLDQLEIDEISKKKVYFSIIESLLFASGDPLKDKEIASIIECDLVTTRNLLEMLKENYEREERGIILITLNDEYQLVTKAINTNYVQKLLKINTRQSLSQAALETLAIIAYKQPITRINIDEIRGVKSDRAVLTLTEKGLIKEVGRLEVPGRPVLFATADKFLLHFGLENLEQLPALDDLANLEILVDENDNNENETKE</sequence>
<name>A0ABW8T3I8_9CLOT</name>
<comment type="similarity">
    <text evidence="5">Belongs to the ScpB family.</text>
</comment>
<protein>
    <recommendedName>
        <fullName evidence="5">Segregation and condensation protein B</fullName>
    </recommendedName>
</protein>
<dbReference type="SUPFAM" id="SSF46785">
    <property type="entry name" value="Winged helix' DNA-binding domain"/>
    <property type="match status" value="2"/>
</dbReference>
<keyword evidence="1 5" id="KW-0963">Cytoplasm</keyword>
<keyword evidence="2 5" id="KW-0132">Cell division</keyword>
<dbReference type="InterPro" id="IPR036388">
    <property type="entry name" value="WH-like_DNA-bd_sf"/>
</dbReference>
<dbReference type="NCBIfam" id="TIGR00281">
    <property type="entry name" value="SMC-Scp complex subunit ScpB"/>
    <property type="match status" value="1"/>
</dbReference>
<keyword evidence="3 5" id="KW-0159">Chromosome partition</keyword>
<comment type="subunit">
    <text evidence="5">Homodimer. Homodimerization may be required to stabilize the binding of ScpA to the Smc head domains. Component of a cohesin-like complex composed of ScpA, ScpB and the Smc homodimer, in which ScpA and ScpB bind to the head domain of Smc. The presence of the three proteins is required for the association of the complex with DNA.</text>
</comment>
<proteinExistence type="inferred from homology"/>
<evidence type="ECO:0000256" key="2">
    <source>
        <dbReference type="ARBA" id="ARBA00022618"/>
    </source>
</evidence>
<dbReference type="HAMAP" id="MF_01804">
    <property type="entry name" value="ScpB"/>
    <property type="match status" value="1"/>
</dbReference>
<comment type="function">
    <text evidence="5">Participates in chromosomal partition during cell division. May act via the formation of a condensin-like complex containing Smc and ScpA that pull DNA away from mid-cell into both cell halves.</text>
</comment>
<dbReference type="RefSeq" id="WP_406769152.1">
    <property type="nucleotide sequence ID" value="NZ_JBJHZZ010000003.1"/>
</dbReference>
<comment type="caution">
    <text evidence="6">The sequence shown here is derived from an EMBL/GenBank/DDBJ whole genome shotgun (WGS) entry which is preliminary data.</text>
</comment>
<dbReference type="Gene3D" id="1.10.10.10">
    <property type="entry name" value="Winged helix-like DNA-binding domain superfamily/Winged helix DNA-binding domain"/>
    <property type="match status" value="2"/>
</dbReference>
<keyword evidence="7" id="KW-1185">Reference proteome</keyword>
<dbReference type="PIRSF" id="PIRSF019345">
    <property type="entry name" value="ScpB"/>
    <property type="match status" value="1"/>
</dbReference>
<dbReference type="Proteomes" id="UP001623591">
    <property type="component" value="Unassembled WGS sequence"/>
</dbReference>
<evidence type="ECO:0000256" key="4">
    <source>
        <dbReference type="ARBA" id="ARBA00023306"/>
    </source>
</evidence>
<dbReference type="Pfam" id="PF04079">
    <property type="entry name" value="SMC_ScpB"/>
    <property type="match status" value="1"/>
</dbReference>
<evidence type="ECO:0000256" key="1">
    <source>
        <dbReference type="ARBA" id="ARBA00022490"/>
    </source>
</evidence>
<evidence type="ECO:0000256" key="5">
    <source>
        <dbReference type="HAMAP-Rule" id="MF_01804"/>
    </source>
</evidence>
<dbReference type="EMBL" id="JBJHZZ010000003">
    <property type="protein sequence ID" value="MFL0246677.1"/>
    <property type="molecule type" value="Genomic_DNA"/>
</dbReference>
<dbReference type="InterPro" id="IPR005234">
    <property type="entry name" value="ScpB_csome_segregation"/>
</dbReference>
<gene>
    <name evidence="5 6" type="primary">scpB</name>
    <name evidence="6" type="ORF">ACJDUG_06820</name>
</gene>
<comment type="subcellular location">
    <subcellularLocation>
        <location evidence="5">Cytoplasm</location>
    </subcellularLocation>
    <text evidence="5">Associated with two foci at the outer edges of the nucleoid region in young cells, and at four foci within both cell halves in older cells.</text>
</comment>
<accession>A0ABW8T3I8</accession>
<reference evidence="6 7" key="1">
    <citation type="submission" date="2024-11" db="EMBL/GenBank/DDBJ databases">
        <authorList>
            <person name="Heng Y.C."/>
            <person name="Lim A.C.H."/>
            <person name="Lee J.K.Y."/>
            <person name="Kittelmann S."/>
        </authorList>
    </citation>
    <scope>NUCLEOTIDE SEQUENCE [LARGE SCALE GENOMIC DNA]</scope>
    <source>
        <strain evidence="6 7">WILCCON 0185</strain>
    </source>
</reference>
<dbReference type="PANTHER" id="PTHR34298:SF2">
    <property type="entry name" value="SEGREGATION AND CONDENSATION PROTEIN B"/>
    <property type="match status" value="1"/>
</dbReference>
<dbReference type="PANTHER" id="PTHR34298">
    <property type="entry name" value="SEGREGATION AND CONDENSATION PROTEIN B"/>
    <property type="match status" value="1"/>
</dbReference>
<organism evidence="6 7">
    <name type="scientific">Candidatus Clostridium stratigraminis</name>
    <dbReference type="NCBI Taxonomy" id="3381661"/>
    <lineage>
        <taxon>Bacteria</taxon>
        <taxon>Bacillati</taxon>
        <taxon>Bacillota</taxon>
        <taxon>Clostridia</taxon>
        <taxon>Eubacteriales</taxon>
        <taxon>Clostridiaceae</taxon>
        <taxon>Clostridium</taxon>
    </lineage>
</organism>
<evidence type="ECO:0000313" key="7">
    <source>
        <dbReference type="Proteomes" id="UP001623591"/>
    </source>
</evidence>
<dbReference type="InterPro" id="IPR036390">
    <property type="entry name" value="WH_DNA-bd_sf"/>
</dbReference>